<keyword evidence="5" id="KW-0539">Nucleus</keyword>
<gene>
    <name evidence="8" type="ORF">BZG36_01967</name>
</gene>
<comment type="caution">
    <text evidence="8">The sequence shown here is derived from an EMBL/GenBank/DDBJ whole genome shotgun (WGS) entry which is preliminary data.</text>
</comment>
<dbReference type="PANTHER" id="PTHR12225">
    <property type="entry name" value="ADHESION REGULATING MOLECULE 1 110 KDA CELL MEMBRANE GLYCOPROTEIN"/>
    <property type="match status" value="1"/>
</dbReference>
<dbReference type="InterPro" id="IPR044868">
    <property type="entry name" value="Rpn13/ADRM1_Pru"/>
</dbReference>
<evidence type="ECO:0000256" key="3">
    <source>
        <dbReference type="ARBA" id="ARBA00022490"/>
    </source>
</evidence>
<dbReference type="GO" id="GO:0061133">
    <property type="term" value="F:endopeptidase activator activity"/>
    <property type="evidence" value="ECO:0007669"/>
    <property type="project" value="TreeGrafter"/>
</dbReference>
<dbReference type="Proteomes" id="UP000242875">
    <property type="component" value="Unassembled WGS sequence"/>
</dbReference>
<dbReference type="InterPro" id="IPR038108">
    <property type="entry name" value="RPN13_DEUBAD_sf"/>
</dbReference>
<dbReference type="Pfam" id="PF04683">
    <property type="entry name" value="Rpn13_ADRM1_Pru"/>
    <property type="match status" value="1"/>
</dbReference>
<accession>A0A261Y3R8</accession>
<feature type="compositionally biased region" description="Polar residues" evidence="6">
    <location>
        <begin position="183"/>
        <end position="197"/>
    </location>
</feature>
<comment type="subcellular location">
    <subcellularLocation>
        <location evidence="2">Cytoplasm</location>
    </subcellularLocation>
    <subcellularLocation>
        <location evidence="1">Nucleus</location>
    </subcellularLocation>
</comment>
<name>A0A261Y3R8_9FUNG</name>
<dbReference type="GO" id="GO:0005737">
    <property type="term" value="C:cytoplasm"/>
    <property type="evidence" value="ECO:0007669"/>
    <property type="project" value="UniProtKB-SubCell"/>
</dbReference>
<evidence type="ECO:0000256" key="6">
    <source>
        <dbReference type="SAM" id="MobiDB-lite"/>
    </source>
</evidence>
<keyword evidence="9" id="KW-1185">Reference proteome</keyword>
<evidence type="ECO:0000313" key="8">
    <source>
        <dbReference type="EMBL" id="OZJ05267.1"/>
    </source>
</evidence>
<feature type="region of interest" description="Disordered" evidence="6">
    <location>
        <begin position="170"/>
        <end position="198"/>
    </location>
</feature>
<dbReference type="AlphaFoldDB" id="A0A261Y3R8"/>
<dbReference type="GO" id="GO:0008541">
    <property type="term" value="C:proteasome regulatory particle, lid subcomplex"/>
    <property type="evidence" value="ECO:0007669"/>
    <property type="project" value="TreeGrafter"/>
</dbReference>
<dbReference type="GO" id="GO:0005634">
    <property type="term" value="C:nucleus"/>
    <property type="evidence" value="ECO:0007669"/>
    <property type="project" value="UniProtKB-SubCell"/>
</dbReference>
<evidence type="ECO:0000256" key="1">
    <source>
        <dbReference type="ARBA" id="ARBA00004123"/>
    </source>
</evidence>
<dbReference type="FunFam" id="2.30.29.70:FF:000001">
    <property type="entry name" value="Proteasomal ubiquitin receptor ADRM1"/>
    <property type="match status" value="1"/>
</dbReference>
<dbReference type="Gene3D" id="2.30.29.70">
    <property type="entry name" value="Proteasomal ubiquitin receptor Rpn13/ADRM1"/>
    <property type="match status" value="1"/>
</dbReference>
<proteinExistence type="predicted"/>
<dbReference type="InterPro" id="IPR038633">
    <property type="entry name" value="Rpn13/ADRM1_Pru_sf"/>
</dbReference>
<evidence type="ECO:0000256" key="5">
    <source>
        <dbReference type="ARBA" id="ARBA00023242"/>
    </source>
</evidence>
<evidence type="ECO:0000259" key="7">
    <source>
        <dbReference type="PROSITE" id="PS51917"/>
    </source>
</evidence>
<keyword evidence="4" id="KW-0647">Proteasome</keyword>
<evidence type="ECO:0000313" key="9">
    <source>
        <dbReference type="Proteomes" id="UP000242875"/>
    </source>
</evidence>
<dbReference type="Gene3D" id="1.10.2020.20">
    <property type="match status" value="1"/>
</dbReference>
<evidence type="ECO:0000256" key="2">
    <source>
        <dbReference type="ARBA" id="ARBA00004496"/>
    </source>
</evidence>
<dbReference type="PANTHER" id="PTHR12225:SF0">
    <property type="entry name" value="PROTEASOMAL UBIQUITIN RECEPTOR ADRM1"/>
    <property type="match status" value="1"/>
</dbReference>
<feature type="domain" description="Pru" evidence="7">
    <location>
        <begin position="8"/>
        <end position="121"/>
    </location>
</feature>
<dbReference type="GO" id="GO:0070628">
    <property type="term" value="F:proteasome binding"/>
    <property type="evidence" value="ECO:0007669"/>
    <property type="project" value="TreeGrafter"/>
</dbReference>
<dbReference type="InterPro" id="IPR006773">
    <property type="entry name" value="Rpn13/ADRM1"/>
</dbReference>
<sequence>MSLFATPTPPSHLVHFKAGKCVREGNMLKPDVRKGLIYMDQDDTSLLHFYWKERTAGQPEEDLIIFPDEADFVKVDECTTGRVYLLRFKSSNQKLFFWMQDSSDAKDAEVVEKVNRLINDPESAMAERGETNTEGPSPAQVLNMLGGEQGIDQDQLFQYLQTVGGFGGAVAAPTTTGGDGPRRQSSIPSQGRPTTTEHAVLNDSVIQDLGEALNGVDMSSAESIPQDEEERLHAVLQPAAIGPLLRDGKLARALFPDAIPADMNLSSEDNVRQLTSADIFKDRLRRIHLGLRQGRLDRYTSLLNLEAESGEYGIEHFLTALEDQARQRQTQSEDVAMDED</sequence>
<dbReference type="PROSITE" id="PS51917">
    <property type="entry name" value="PRU"/>
    <property type="match status" value="1"/>
</dbReference>
<reference evidence="8 9" key="1">
    <citation type="journal article" date="2017" name="Mycologia">
        <title>Bifiguratus adelaidae, gen. et sp. nov., a new member of Mucoromycotina in endophytic and soil-dwelling habitats.</title>
        <authorList>
            <person name="Torres-Cruz T.J."/>
            <person name="Billingsley Tobias T.L."/>
            <person name="Almatruk M."/>
            <person name="Hesse C."/>
            <person name="Kuske C.R."/>
            <person name="Desiro A."/>
            <person name="Benucci G.M."/>
            <person name="Bonito G."/>
            <person name="Stajich J.E."/>
            <person name="Dunlap C."/>
            <person name="Arnold A.E."/>
            <person name="Porras-Alfaro A."/>
        </authorList>
    </citation>
    <scope>NUCLEOTIDE SEQUENCE [LARGE SCALE GENOMIC DNA]</scope>
    <source>
        <strain evidence="8 9">AZ0501</strain>
    </source>
</reference>
<protein>
    <recommendedName>
        <fullName evidence="7">Pru domain-containing protein</fullName>
    </recommendedName>
</protein>
<dbReference type="OrthoDB" id="340431at2759"/>
<keyword evidence="3" id="KW-0963">Cytoplasm</keyword>
<dbReference type="EMBL" id="MVBO01000018">
    <property type="protein sequence ID" value="OZJ05267.1"/>
    <property type="molecule type" value="Genomic_DNA"/>
</dbReference>
<evidence type="ECO:0000256" key="4">
    <source>
        <dbReference type="ARBA" id="ARBA00022942"/>
    </source>
</evidence>
<organism evidence="8 9">
    <name type="scientific">Bifiguratus adelaidae</name>
    <dbReference type="NCBI Taxonomy" id="1938954"/>
    <lineage>
        <taxon>Eukaryota</taxon>
        <taxon>Fungi</taxon>
        <taxon>Fungi incertae sedis</taxon>
        <taxon>Mucoromycota</taxon>
        <taxon>Mucoromycotina</taxon>
        <taxon>Endogonomycetes</taxon>
        <taxon>Endogonales</taxon>
        <taxon>Endogonales incertae sedis</taxon>
        <taxon>Bifiguratus</taxon>
    </lineage>
</organism>
<dbReference type="CDD" id="cd13314">
    <property type="entry name" value="PH_Rpn13"/>
    <property type="match status" value="1"/>
</dbReference>